<evidence type="ECO:0000313" key="3">
    <source>
        <dbReference type="Proteomes" id="UP000308889"/>
    </source>
</evidence>
<dbReference type="EMBL" id="CP040882">
    <property type="protein sequence ID" value="QDA55374.1"/>
    <property type="molecule type" value="Genomic_DNA"/>
</dbReference>
<proteinExistence type="predicted"/>
<dbReference type="RefSeq" id="WP_139688793.1">
    <property type="nucleotide sequence ID" value="NZ_CP040882.1"/>
</dbReference>
<feature type="domain" description="Autotransporter" evidence="1">
    <location>
        <begin position="1209"/>
        <end position="1480"/>
    </location>
</feature>
<evidence type="ECO:0000313" key="2">
    <source>
        <dbReference type="EMBL" id="QDA55374.1"/>
    </source>
</evidence>
<evidence type="ECO:0000259" key="1">
    <source>
        <dbReference type="PROSITE" id="PS51208"/>
    </source>
</evidence>
<accession>A0ABX5VHE7</accession>
<dbReference type="Gene3D" id="2.40.128.130">
    <property type="entry name" value="Autotransporter beta-domain"/>
    <property type="match status" value="1"/>
</dbReference>
<dbReference type="SUPFAM" id="SSF103515">
    <property type="entry name" value="Autotransporter"/>
    <property type="match status" value="1"/>
</dbReference>
<dbReference type="Proteomes" id="UP000308889">
    <property type="component" value="Chromosome"/>
</dbReference>
<reference evidence="3" key="1">
    <citation type="submission" date="2019-06" db="EMBL/GenBank/DDBJ databases">
        <authorList>
            <person name="Oh B.S."/>
        </authorList>
    </citation>
    <scope>NUCLEOTIDE SEQUENCE [LARGE SCALE GENOMIC DNA]</scope>
    <source>
        <strain evidence="3">KGMB03119</strain>
    </source>
</reference>
<dbReference type="PROSITE" id="PS51208">
    <property type="entry name" value="AUTOTRANSPORTER"/>
    <property type="match status" value="1"/>
</dbReference>
<dbReference type="InterPro" id="IPR005546">
    <property type="entry name" value="Autotransporte_beta"/>
</dbReference>
<dbReference type="InterPro" id="IPR006315">
    <property type="entry name" value="OM_autotransptr_brl_dom"/>
</dbReference>
<name>A0ABX5VHE7_9BURK</name>
<dbReference type="SMART" id="SM00869">
    <property type="entry name" value="Autotransporter"/>
    <property type="match status" value="1"/>
</dbReference>
<dbReference type="InterPro" id="IPR036709">
    <property type="entry name" value="Autotransporte_beta_dom_sf"/>
</dbReference>
<dbReference type="Pfam" id="PF03797">
    <property type="entry name" value="Autotransporter"/>
    <property type="match status" value="1"/>
</dbReference>
<organism evidence="2 3">
    <name type="scientific">Sutterella faecalis</name>
    <dbReference type="NCBI Taxonomy" id="2584944"/>
    <lineage>
        <taxon>Bacteria</taxon>
        <taxon>Pseudomonadati</taxon>
        <taxon>Pseudomonadota</taxon>
        <taxon>Betaproteobacteria</taxon>
        <taxon>Burkholderiales</taxon>
        <taxon>Sutterellaceae</taxon>
        <taxon>Sutterella</taxon>
    </lineage>
</organism>
<dbReference type="NCBIfam" id="TIGR01414">
    <property type="entry name" value="autotrans_barl"/>
    <property type="match status" value="1"/>
</dbReference>
<protein>
    <submittedName>
        <fullName evidence="2">Autotransporter outer membrane beta-barrel domain-containing protein</fullName>
    </submittedName>
</protein>
<gene>
    <name evidence="2" type="ORF">FG381_10790</name>
</gene>
<sequence>MEKNGTAATLTLSGSDTRVFASGTLKTTTAASEKHDVAGKATLTATGNLVFGVADKKGTNGTIDKPGTEYNFDIGLNTTVSGANVDYLKGNIKVAEGKELSLVSTTKTTIEEGVVFANAGTVTLSGASVDFNADYAAEQNSGKLVVEGTTSIGGAIMGGEVRLADDFAKDKNNKIDDAAFVLLKNGATVTEDGSINATQLTFAGDKALDVKGTVETAATVVSAPGASVTVSGYEDPDNASNTLYGSANLGAITIEDATSAADFTLTNGNNKVDVTAESLTIEAGVSADKTTAGAFTLAEGGLTLNTVSIASGGKVTVYDDTNHSSAAKAKLTLASGASTNAGTISLGTSGSLTIAKDAVLTNASGGSVGEANTSGSISVAGQLINYTAGATADKDVNGTISAEKLTIAEGGLVSTTLAAANYDVGTTTIAEGGVLKTALNVQADGTEPVPAEKKPATALGLTTNFVLAGGTITDRNDAVISDFVVNAATASLAVTADQELKSVYVKSGAFSIESGAAVTVGDLSVENTAGNSATVSGASNLTIGKLTTKGTNGILTVTDGTVTTTLHGIGLKAGTSNTLAADSSSGAGSVDANTIKLDQNGILVLTDYAESEATFTKDTLETNLTSKIVSANDAFKGVIDLGNVTVSNVKVNSSDRYAYKDMIKGLTTTTYKSASVEADGDAFNRSESFGNIYTSGKDLTVTTGTLTLNKATEKEGFLVWHEVTSGTGTSATKTPTVSNVKLGDSGALVVTTTGEVGNVTKNNGVSHTKLSVTADGDLTTKSINVDTLNVDGKLTIAGVESGSAYTVATGTLNVGEGATFSAAANDVTVNNTGDTYSYDAATKTFKEVSTIAGTAVVNNLAIAGDMLVTNSLKVNDTLTVASTKTLFVGTDEAAGTVSVAKLGENSKIFADPEFGTAPSKVAVGYGAVTSSATAGRNAILSLGTTDATEFDENDLLEQTGFTLAKTTGEDDNPSYVTRTVNSVLYVTGTDTYLGSAAATSADATDYVDVTNGLQSRNNVYIAGNSMLAFDANKVNAKGEVALFDKNVSIDSDAVVYIANAANGQQFKLSAGELNSGNGFYSDTVFQGDALMEVKDVEDTSSTITIGMQKDLNKIGFTGAAAEMAYAYFEEGANLNNTSKSAEFLNTLLSSYSSPFFNSKDDIEFDYAGIVSALNAGAALGATTGVQTMTMDAVNQMADTVADRTSVLTQRGQGVNVWADVNGGKFEAKTLFDGAGYSSDIYSGVLGLDYQFSCNAVLGAALTIGTADTDSKNSAFKASTDSDLVGFSIYASKTFADIWNVSADIGYLQASNEVKANGYGFNYKFDQDTDAWTVGVRGEVLTKAGSVNIVPHVGLRYTALSTDGFEAAYVTDIDDQNIFQMPVGVTVSADFETSGWTIAPKFDLSVVPTFGDKDADLKLGVTGASATTDYAVRVIDSNPVQAQLGVNATNGAWGFGLNYKLGVGSDDRMNNSFNANVRYAF</sequence>
<keyword evidence="3" id="KW-1185">Reference proteome</keyword>